<feature type="domain" description="Pseudouridine synthase RsuA/RluA-like" evidence="5">
    <location>
        <begin position="129"/>
        <end position="298"/>
    </location>
</feature>
<dbReference type="EMBL" id="NHSJ01000134">
    <property type="protein sequence ID" value="PPQ26497.1"/>
    <property type="molecule type" value="Genomic_DNA"/>
</dbReference>
<gene>
    <name evidence="6" type="ORF">CCR94_22505</name>
</gene>
<dbReference type="GO" id="GO:0000455">
    <property type="term" value="P:enzyme-directed rRNA pseudouridine synthesis"/>
    <property type="evidence" value="ECO:0007669"/>
    <property type="project" value="TreeGrafter"/>
</dbReference>
<keyword evidence="7" id="KW-1185">Reference proteome</keyword>
<protein>
    <recommendedName>
        <fullName evidence="5">Pseudouridine synthase RsuA/RluA-like domain-containing protein</fullName>
    </recommendedName>
</protein>
<dbReference type="Gene3D" id="3.30.2350.10">
    <property type="entry name" value="Pseudouridine synthase"/>
    <property type="match status" value="1"/>
</dbReference>
<dbReference type="GO" id="GO:0140098">
    <property type="term" value="F:catalytic activity, acting on RNA"/>
    <property type="evidence" value="ECO:0007669"/>
    <property type="project" value="UniProtKB-ARBA"/>
</dbReference>
<name>A0A2S6MVW4_9HYPH</name>
<feature type="compositionally biased region" description="Basic and acidic residues" evidence="4">
    <location>
        <begin position="309"/>
        <end position="323"/>
    </location>
</feature>
<dbReference type="Proteomes" id="UP000239089">
    <property type="component" value="Unassembled WGS sequence"/>
</dbReference>
<dbReference type="Gene3D" id="3.10.290.10">
    <property type="entry name" value="RNA-binding S4 domain"/>
    <property type="match status" value="1"/>
</dbReference>
<evidence type="ECO:0000313" key="7">
    <source>
        <dbReference type="Proteomes" id="UP000239089"/>
    </source>
</evidence>
<evidence type="ECO:0000256" key="4">
    <source>
        <dbReference type="SAM" id="MobiDB-lite"/>
    </source>
</evidence>
<accession>A0A2S6MVW4</accession>
<dbReference type="SUPFAM" id="SSF55120">
    <property type="entry name" value="Pseudouridine synthase"/>
    <property type="match status" value="1"/>
</dbReference>
<dbReference type="PANTHER" id="PTHR21600">
    <property type="entry name" value="MITOCHONDRIAL RNA PSEUDOURIDINE SYNTHASE"/>
    <property type="match status" value="1"/>
</dbReference>
<feature type="region of interest" description="Disordered" evidence="4">
    <location>
        <begin position="305"/>
        <end position="330"/>
    </location>
</feature>
<dbReference type="PROSITE" id="PS01129">
    <property type="entry name" value="PSI_RLU"/>
    <property type="match status" value="1"/>
</dbReference>
<keyword evidence="2" id="KW-0413">Isomerase</keyword>
<dbReference type="CDD" id="cd00165">
    <property type="entry name" value="S4"/>
    <property type="match status" value="1"/>
</dbReference>
<evidence type="ECO:0000313" key="6">
    <source>
        <dbReference type="EMBL" id="PPQ26497.1"/>
    </source>
</evidence>
<evidence type="ECO:0000256" key="3">
    <source>
        <dbReference type="PROSITE-ProRule" id="PRU00182"/>
    </source>
</evidence>
<feature type="compositionally biased region" description="Basic and acidic residues" evidence="4">
    <location>
        <begin position="14"/>
        <end position="23"/>
    </location>
</feature>
<dbReference type="AlphaFoldDB" id="A0A2S6MVW4"/>
<reference evidence="6 7" key="1">
    <citation type="journal article" date="2018" name="Arch. Microbiol.">
        <title>New insights into the metabolic potential of the phototrophic purple bacterium Rhodopila globiformis DSM 161(T) from its draft genome sequence and evidence for a vanadium-dependent nitrogenase.</title>
        <authorList>
            <person name="Imhoff J.F."/>
            <person name="Rahn T."/>
            <person name="Kunzel S."/>
            <person name="Neulinger S.C."/>
        </authorList>
    </citation>
    <scope>NUCLEOTIDE SEQUENCE [LARGE SCALE GENOMIC DNA]</scope>
    <source>
        <strain evidence="6 7">DSM 16996</strain>
    </source>
</reference>
<evidence type="ECO:0000256" key="2">
    <source>
        <dbReference type="ARBA" id="ARBA00023235"/>
    </source>
</evidence>
<dbReference type="Pfam" id="PF00849">
    <property type="entry name" value="PseudoU_synth_2"/>
    <property type="match status" value="1"/>
</dbReference>
<dbReference type="GO" id="GO:0009982">
    <property type="term" value="F:pseudouridine synthase activity"/>
    <property type="evidence" value="ECO:0007669"/>
    <property type="project" value="InterPro"/>
</dbReference>
<evidence type="ECO:0000256" key="1">
    <source>
        <dbReference type="ARBA" id="ARBA00010876"/>
    </source>
</evidence>
<comment type="caution">
    <text evidence="6">The sequence shown here is derived from an EMBL/GenBank/DDBJ whole genome shotgun (WGS) entry which is preliminary data.</text>
</comment>
<keyword evidence="3" id="KW-0694">RNA-binding</keyword>
<dbReference type="InterPro" id="IPR020103">
    <property type="entry name" value="PsdUridine_synth_cat_dom_sf"/>
</dbReference>
<feature type="compositionally biased region" description="Basic residues" evidence="4">
    <location>
        <begin position="1"/>
        <end position="12"/>
    </location>
</feature>
<proteinExistence type="inferred from homology"/>
<dbReference type="InterPro" id="IPR036986">
    <property type="entry name" value="S4_RNA-bd_sf"/>
</dbReference>
<evidence type="ECO:0000259" key="5">
    <source>
        <dbReference type="Pfam" id="PF00849"/>
    </source>
</evidence>
<dbReference type="InterPro" id="IPR006145">
    <property type="entry name" value="PsdUridine_synth_RsuA/RluA"/>
</dbReference>
<dbReference type="CDD" id="cd02869">
    <property type="entry name" value="PseudoU_synth_RluA_like"/>
    <property type="match status" value="1"/>
</dbReference>
<feature type="region of interest" description="Disordered" evidence="4">
    <location>
        <begin position="1"/>
        <end position="27"/>
    </location>
</feature>
<dbReference type="SUPFAM" id="SSF55174">
    <property type="entry name" value="Alpha-L RNA-binding motif"/>
    <property type="match status" value="1"/>
</dbReference>
<organism evidence="6 7">
    <name type="scientific">Rhodoblastus sphagnicola</name>
    <dbReference type="NCBI Taxonomy" id="333368"/>
    <lineage>
        <taxon>Bacteria</taxon>
        <taxon>Pseudomonadati</taxon>
        <taxon>Pseudomonadota</taxon>
        <taxon>Alphaproteobacteria</taxon>
        <taxon>Hyphomicrobiales</taxon>
        <taxon>Rhodoblastaceae</taxon>
        <taxon>Rhodoblastus</taxon>
    </lineage>
</organism>
<dbReference type="PROSITE" id="PS50889">
    <property type="entry name" value="S4"/>
    <property type="match status" value="1"/>
</dbReference>
<dbReference type="InterPro" id="IPR050188">
    <property type="entry name" value="RluA_PseudoU_synthase"/>
</dbReference>
<dbReference type="OrthoDB" id="9807829at2"/>
<dbReference type="InterPro" id="IPR006224">
    <property type="entry name" value="PsdUridine_synth_RluA-like_CS"/>
</dbReference>
<sequence>MDKPLLAKKPKPATKPEPEKKPAPEPVKLATGVQNLAVTEDEDGMRLDRWFKRRFPTLALSHLAKICRKGEVRLDGKRVETSSRIATGQTLRVPPLSVDAPKSPAVIRPAQSQADQRAIKDMILLDDRDLMVLNKPFGLAVQGGSGTKIHLDGMLASLANERGDRPVLVHRLDRDTSGVILIAKTRKMAADLGEIFRSRAAKKIYWALVEGVPRPAQGRISLYLAKGEAMGDNRAPKGRHGMEERRDIEKMRVAKHGDEDAQHSLTYYAIVDKLAPRCAWLSMKPLTGRTHQLRAHAESIGCPIVGDPKYGHSDEDRRRRADPNRNVPDGVDQKLHLLARRLVLPHPRGGVLDVTAPLPPHMKRSWEMFGFDAGQYDPILDAPEE</sequence>
<dbReference type="PANTHER" id="PTHR21600:SF44">
    <property type="entry name" value="RIBOSOMAL LARGE SUBUNIT PSEUDOURIDINE SYNTHASE D"/>
    <property type="match status" value="1"/>
</dbReference>
<dbReference type="GO" id="GO:0003723">
    <property type="term" value="F:RNA binding"/>
    <property type="evidence" value="ECO:0007669"/>
    <property type="project" value="UniProtKB-KW"/>
</dbReference>
<comment type="similarity">
    <text evidence="1">Belongs to the pseudouridine synthase RluA family.</text>
</comment>